<dbReference type="GO" id="GO:0015095">
    <property type="term" value="F:magnesium ion transmembrane transporter activity"/>
    <property type="evidence" value="ECO:0007669"/>
    <property type="project" value="UniProtKB-ARBA"/>
</dbReference>
<feature type="region of interest" description="Disordered" evidence="10">
    <location>
        <begin position="1"/>
        <end position="84"/>
    </location>
</feature>
<dbReference type="CDD" id="cd12823">
    <property type="entry name" value="Mrs2_Mfm1p-like"/>
    <property type="match status" value="1"/>
</dbReference>
<keyword evidence="4 9" id="KW-0812">Transmembrane</keyword>
<evidence type="ECO:0000256" key="9">
    <source>
        <dbReference type="RuleBase" id="RU366041"/>
    </source>
</evidence>
<organism evidence="11">
    <name type="scientific">Zea mays</name>
    <name type="common">Maize</name>
    <dbReference type="NCBI Taxonomy" id="4577"/>
    <lineage>
        <taxon>Eukaryota</taxon>
        <taxon>Viridiplantae</taxon>
        <taxon>Streptophyta</taxon>
        <taxon>Embryophyta</taxon>
        <taxon>Tracheophyta</taxon>
        <taxon>Spermatophyta</taxon>
        <taxon>Magnoliopsida</taxon>
        <taxon>Liliopsida</taxon>
        <taxon>Poales</taxon>
        <taxon>Poaceae</taxon>
        <taxon>PACMAD clade</taxon>
        <taxon>Panicoideae</taxon>
        <taxon>Andropogonodae</taxon>
        <taxon>Andropogoneae</taxon>
        <taxon>Tripsacinae</taxon>
        <taxon>Zea</taxon>
    </lineage>
</organism>
<dbReference type="AlphaFoldDB" id="A0A1D6K7V9"/>
<comment type="subcellular location">
    <subcellularLocation>
        <location evidence="1 9">Membrane</location>
        <topology evidence="1 9">Multi-pass membrane protein</topology>
    </subcellularLocation>
</comment>
<proteinExistence type="inferred from homology"/>
<dbReference type="FunFam" id="2.40.128.330:FF:000001">
    <property type="entry name" value="Magnesium transporter MRS2-1"/>
    <property type="match status" value="1"/>
</dbReference>
<gene>
    <name evidence="11" type="ORF">ZEAMMB73_Zm00001d029808</name>
</gene>
<dbReference type="EMBL" id="CM007647">
    <property type="protein sequence ID" value="ONL99634.1"/>
    <property type="molecule type" value="Genomic_DNA"/>
</dbReference>
<keyword evidence="3 9" id="KW-0813">Transport</keyword>
<evidence type="ECO:0000256" key="6">
    <source>
        <dbReference type="ARBA" id="ARBA00022989"/>
    </source>
</evidence>
<evidence type="ECO:0000256" key="1">
    <source>
        <dbReference type="ARBA" id="ARBA00004141"/>
    </source>
</evidence>
<feature type="transmembrane region" description="Helical" evidence="9">
    <location>
        <begin position="421"/>
        <end position="445"/>
    </location>
</feature>
<reference evidence="11" key="1">
    <citation type="submission" date="2015-12" db="EMBL/GenBank/DDBJ databases">
        <title>Update maize B73 reference genome by single molecule sequencing technologies.</title>
        <authorList>
            <consortium name="Maize Genome Sequencing Project"/>
            <person name="Ware D."/>
        </authorList>
    </citation>
    <scope>NUCLEOTIDE SEQUENCE [LARGE SCALE GENOMIC DNA]</scope>
    <source>
        <tissue evidence="11">Seedling</tissue>
    </source>
</reference>
<comment type="similarity">
    <text evidence="2 9">Belongs to the CorA metal ion transporter (MIT) (TC 1.A.35.5) family.</text>
</comment>
<dbReference type="PANTHER" id="PTHR13890">
    <property type="entry name" value="RNA SPLICING PROTEIN MRS2, MITOCHONDRIAL"/>
    <property type="match status" value="1"/>
</dbReference>
<evidence type="ECO:0000256" key="10">
    <source>
        <dbReference type="SAM" id="MobiDB-lite"/>
    </source>
</evidence>
<comment type="function">
    <text evidence="9">Magnesium transporter that may mediate the influx of magnesium.</text>
</comment>
<evidence type="ECO:0000256" key="2">
    <source>
        <dbReference type="ARBA" id="ARBA00007535"/>
    </source>
</evidence>
<dbReference type="InterPro" id="IPR039204">
    <property type="entry name" value="MRS2-like"/>
</dbReference>
<keyword evidence="6 9" id="KW-1133">Transmembrane helix</keyword>
<sequence length="451" mass="49390">MGKRSGGRKLPFFTRSSSSSSKRNRSGRRLPSPSKQDNATRALLASPTAASPSATPDSAAAGQTAQPPSPLSVTAGAGGALSGKITKKKPGARLWMRLDRWGASEVVELDKATIIRRAGLPSRDLRILGPVFSRSSSILAREKTMVINLEFIRAIVTAEEVLLLDPLMHEVLPFVDQLRQHLPLRSLVGGNGECAPDGNGEKQGGSHGGQVPRLNEATGAEHEFPFEFHVLEVALEIVCSSLDLSVDDLERHATPVLDELTKNVRDEIEHLLDDNEDMEHLYLTRKQVQNQQVEALMSSAASNSIVLAGPGVPRLNSSFRRSLSVATSMHLDNDVEDLEMLLEAYFMQLDGIRNRILSVREYIDDTEDYVNIQLDNQRNELIQLQLTLTIASFGIAANTFIVGAFAMNIPSSLYNTDNTLFWPFVGGTSSGCFVITILLFGYAWWKKLLGP</sequence>
<dbReference type="ExpressionAtlas" id="A0A1D6K7V9">
    <property type="expression patterns" value="baseline and differential"/>
</dbReference>
<dbReference type="Pfam" id="PF22099">
    <property type="entry name" value="MRS2-like"/>
    <property type="match status" value="2"/>
</dbReference>
<keyword evidence="7 9" id="KW-0406">Ion transport</keyword>
<evidence type="ECO:0000313" key="11">
    <source>
        <dbReference type="EMBL" id="ONL99634.1"/>
    </source>
</evidence>
<feature type="compositionally biased region" description="Low complexity" evidence="10">
    <location>
        <begin position="39"/>
        <end position="61"/>
    </location>
</feature>
<dbReference type="Gene3D" id="2.40.128.330">
    <property type="match status" value="1"/>
</dbReference>
<protein>
    <recommendedName>
        <fullName evidence="9">Magnesium transporter</fullName>
    </recommendedName>
</protein>
<dbReference type="Gene3D" id="1.20.58.340">
    <property type="entry name" value="Magnesium transport protein CorA, transmembrane region"/>
    <property type="match status" value="2"/>
</dbReference>
<keyword evidence="8 9" id="KW-0472">Membrane</keyword>
<feature type="region of interest" description="Disordered" evidence="10">
    <location>
        <begin position="193"/>
        <end position="213"/>
    </location>
</feature>
<name>A0A1D6K7V9_MAIZE</name>
<evidence type="ECO:0000256" key="8">
    <source>
        <dbReference type="ARBA" id="ARBA00023136"/>
    </source>
</evidence>
<dbReference type="PANTHER" id="PTHR13890:SF2">
    <property type="entry name" value="MAGNESIUM TRANSPORTER MRS2-4-RELATED"/>
    <property type="match status" value="1"/>
</dbReference>
<evidence type="ECO:0000256" key="7">
    <source>
        <dbReference type="ARBA" id="ARBA00023065"/>
    </source>
</evidence>
<keyword evidence="5 9" id="KW-0460">Magnesium</keyword>
<evidence type="ECO:0000256" key="5">
    <source>
        <dbReference type="ARBA" id="ARBA00022842"/>
    </source>
</evidence>
<feature type="transmembrane region" description="Helical" evidence="9">
    <location>
        <begin position="386"/>
        <end position="409"/>
    </location>
</feature>
<dbReference type="GO" id="GO:0016020">
    <property type="term" value="C:membrane"/>
    <property type="evidence" value="ECO:0007669"/>
    <property type="project" value="UniProtKB-SubCell"/>
</dbReference>
<evidence type="ECO:0000256" key="3">
    <source>
        <dbReference type="ARBA" id="ARBA00022448"/>
    </source>
</evidence>
<accession>A0A1D6K7V9</accession>
<evidence type="ECO:0000256" key="4">
    <source>
        <dbReference type="ARBA" id="ARBA00022692"/>
    </source>
</evidence>